<dbReference type="AlphaFoldDB" id="H0JXF8"/>
<dbReference type="Proteomes" id="UP000005064">
    <property type="component" value="Unassembled WGS sequence"/>
</dbReference>
<protein>
    <recommendedName>
        <fullName evidence="1">Peptidase M15C domain-containing protein</fullName>
    </recommendedName>
</protein>
<dbReference type="Pfam" id="PF13539">
    <property type="entry name" value="Peptidase_M15_4"/>
    <property type="match status" value="1"/>
</dbReference>
<dbReference type="GO" id="GO:0008233">
    <property type="term" value="F:peptidase activity"/>
    <property type="evidence" value="ECO:0007669"/>
    <property type="project" value="InterPro"/>
</dbReference>
<dbReference type="Gene3D" id="3.30.1380.10">
    <property type="match status" value="1"/>
</dbReference>
<feature type="domain" description="Peptidase M15C" evidence="1">
    <location>
        <begin position="75"/>
        <end position="134"/>
    </location>
</feature>
<comment type="caution">
    <text evidence="2">The sequence shown here is derived from an EMBL/GenBank/DDBJ whole genome shotgun (WGS) entry which is preliminary data.</text>
</comment>
<reference evidence="2 3" key="1">
    <citation type="submission" date="2011-12" db="EMBL/GenBank/DDBJ databases">
        <authorList>
            <person name="Kriszt B."/>
            <person name="Tancsics A."/>
            <person name="Cserhati M."/>
            <person name="Toth A."/>
            <person name="Nagy I."/>
            <person name="Horvath B."/>
            <person name="Tamura T."/>
            <person name="Kukolya J."/>
            <person name="Szoboszlay S."/>
        </authorList>
    </citation>
    <scope>NUCLEOTIDE SEQUENCE [LARGE SCALE GENOMIC DNA]</scope>
    <source>
        <strain evidence="2 3">AK37</strain>
    </source>
</reference>
<dbReference type="InterPro" id="IPR039561">
    <property type="entry name" value="Peptidase_M15C"/>
</dbReference>
<dbReference type="EMBL" id="AHBW01000061">
    <property type="protein sequence ID" value="EHK80853.1"/>
    <property type="molecule type" value="Genomic_DNA"/>
</dbReference>
<proteinExistence type="predicted"/>
<evidence type="ECO:0000259" key="1">
    <source>
        <dbReference type="Pfam" id="PF13539"/>
    </source>
</evidence>
<sequence>MSFRTVYGYKYSENGWRMCNRDECVVANVLPYTNTAPVRSGDAATILNAWLLWYHGNVEPISSPVWGWSATNDVANSNHLSGTALDINAPKYPWGARVMPADRIAKVRKGLAAFEGTIFWGADWQRADEMHYQLGFAEGDRRISAFAEKLNNGHLGIYGTAEPSEEGALMALSHAEQVELLTKTRELHHFLVTAEPSMVDGTPFAAATLIRTADYHAFNAHSLAKRIAKKLGVIE</sequence>
<dbReference type="InterPro" id="IPR009045">
    <property type="entry name" value="Zn_M74/Hedgehog-like"/>
</dbReference>
<gene>
    <name evidence="2" type="ORF">AK37_22176</name>
</gene>
<dbReference type="PATRIC" id="fig|1114960.4.peg.4523"/>
<evidence type="ECO:0000313" key="3">
    <source>
        <dbReference type="Proteomes" id="UP000005064"/>
    </source>
</evidence>
<name>H0JXF8_9NOCA</name>
<accession>H0JXF8</accession>
<evidence type="ECO:0000313" key="2">
    <source>
        <dbReference type="EMBL" id="EHK80853.1"/>
    </source>
</evidence>
<organism evidence="2 3">
    <name type="scientific">Rhodococcus pyridinivorans AK37</name>
    <dbReference type="NCBI Taxonomy" id="1114960"/>
    <lineage>
        <taxon>Bacteria</taxon>
        <taxon>Bacillati</taxon>
        <taxon>Actinomycetota</taxon>
        <taxon>Actinomycetes</taxon>
        <taxon>Mycobacteriales</taxon>
        <taxon>Nocardiaceae</taxon>
        <taxon>Rhodococcus</taxon>
    </lineage>
</organism>
<dbReference type="SUPFAM" id="SSF55166">
    <property type="entry name" value="Hedgehog/DD-peptidase"/>
    <property type="match status" value="1"/>
</dbReference>
<dbReference type="RefSeq" id="WP_006554336.1">
    <property type="nucleotide sequence ID" value="NZ_AHBW01000061.1"/>
</dbReference>